<organism evidence="18 19">
    <name type="scientific">Naumovozyma dairenensis (strain ATCC 10597 / BCRC 20456 / CBS 421 / NBRC 0211 / NRRL Y-12639)</name>
    <name type="common">Saccharomyces dairenensis</name>
    <dbReference type="NCBI Taxonomy" id="1071378"/>
    <lineage>
        <taxon>Eukaryota</taxon>
        <taxon>Fungi</taxon>
        <taxon>Dikarya</taxon>
        <taxon>Ascomycota</taxon>
        <taxon>Saccharomycotina</taxon>
        <taxon>Saccharomycetes</taxon>
        <taxon>Saccharomycetales</taxon>
        <taxon>Saccharomycetaceae</taxon>
        <taxon>Naumovozyma</taxon>
    </lineage>
</organism>
<dbReference type="GeneID" id="11497550"/>
<comment type="subcellular location">
    <subcellularLocation>
        <location evidence="2">Cytoplasm</location>
        <location evidence="2">Cytosol</location>
    </subcellularLocation>
</comment>
<proteinExistence type="inferred from homology"/>
<evidence type="ECO:0000256" key="15">
    <source>
        <dbReference type="PROSITE-ProRule" id="PRU00175"/>
    </source>
</evidence>
<dbReference type="GO" id="GO:0008270">
    <property type="term" value="F:zinc ion binding"/>
    <property type="evidence" value="ECO:0007669"/>
    <property type="project" value="UniProtKB-KW"/>
</dbReference>
<dbReference type="UniPathway" id="UPA00143"/>
<dbReference type="OrthoDB" id="6108at2759"/>
<comment type="pathway">
    <text evidence="3 16">Protein modification; protein ubiquitination.</text>
</comment>
<keyword evidence="19" id="KW-1185">Reference proteome</keyword>
<evidence type="ECO:0000256" key="1">
    <source>
        <dbReference type="ARBA" id="ARBA00000900"/>
    </source>
</evidence>
<dbReference type="InterPro" id="IPR054476">
    <property type="entry name" value="Ltn1_N"/>
</dbReference>
<accession>G0WHK1</accession>
<evidence type="ECO:0000259" key="17">
    <source>
        <dbReference type="PROSITE" id="PS50089"/>
    </source>
</evidence>
<dbReference type="InterPro" id="IPR011016">
    <property type="entry name" value="Znf_RING-CH"/>
</dbReference>
<dbReference type="InterPro" id="IPR013083">
    <property type="entry name" value="Znf_RING/FYVE/PHD"/>
</dbReference>
<keyword evidence="11 15" id="KW-0863">Zinc-finger</keyword>
<evidence type="ECO:0000256" key="7">
    <source>
        <dbReference type="ARBA" id="ARBA00022490"/>
    </source>
</evidence>
<evidence type="ECO:0000256" key="4">
    <source>
        <dbReference type="ARBA" id="ARBA00007997"/>
    </source>
</evidence>
<dbReference type="SMART" id="SM00184">
    <property type="entry name" value="RING"/>
    <property type="match status" value="1"/>
</dbReference>
<comment type="similarity">
    <text evidence="4 16">Belongs to the LTN1 family.</text>
</comment>
<evidence type="ECO:0000256" key="2">
    <source>
        <dbReference type="ARBA" id="ARBA00004514"/>
    </source>
</evidence>
<keyword evidence="10" id="KW-0677">Repeat</keyword>
<dbReference type="SMART" id="SM00744">
    <property type="entry name" value="RINGv"/>
    <property type="match status" value="1"/>
</dbReference>
<dbReference type="PROSITE" id="PS50089">
    <property type="entry name" value="ZF_RING_2"/>
    <property type="match status" value="1"/>
</dbReference>
<name>G0WHK1_NAUDC</name>
<reference evidence="18 19" key="1">
    <citation type="journal article" date="2011" name="Proc. Natl. Acad. Sci. U.S.A.">
        <title>Evolutionary erosion of yeast sex chromosomes by mating-type switching accidents.</title>
        <authorList>
            <person name="Gordon J.L."/>
            <person name="Armisen D."/>
            <person name="Proux-Wera E."/>
            <person name="Oheigeartaigh S.S."/>
            <person name="Byrne K.P."/>
            <person name="Wolfe K.H."/>
        </authorList>
    </citation>
    <scope>NUCLEOTIDE SEQUENCE [LARGE SCALE GENOMIC DNA]</scope>
    <source>
        <strain evidence="19">ATCC 10597 / BCRC 20456 / CBS 421 / NBRC 0211 / NRRL Y-12639</strain>
    </source>
</reference>
<evidence type="ECO:0000256" key="3">
    <source>
        <dbReference type="ARBA" id="ARBA00004906"/>
    </source>
</evidence>
<dbReference type="HOGENOM" id="CLU_262564_0_0_1"/>
<dbReference type="GO" id="GO:0022626">
    <property type="term" value="C:cytosolic ribosome"/>
    <property type="evidence" value="ECO:0007669"/>
    <property type="project" value="EnsemblFungi"/>
</dbReference>
<dbReference type="GO" id="GO:0072344">
    <property type="term" value="P:rescue of stalled ribosome"/>
    <property type="evidence" value="ECO:0007669"/>
    <property type="project" value="UniProtKB-UniRule"/>
</dbReference>
<dbReference type="GO" id="GO:0005634">
    <property type="term" value="C:nucleus"/>
    <property type="evidence" value="ECO:0007669"/>
    <property type="project" value="EnsemblFungi"/>
</dbReference>
<dbReference type="InterPro" id="IPR001841">
    <property type="entry name" value="Znf_RING"/>
</dbReference>
<dbReference type="Pfam" id="PF22999">
    <property type="entry name" value="LTN1_E3_ligase_6th"/>
    <property type="match status" value="1"/>
</dbReference>
<dbReference type="InterPro" id="IPR039804">
    <property type="entry name" value="RING-CH-C4HC3_LTN1"/>
</dbReference>
<evidence type="ECO:0000256" key="6">
    <source>
        <dbReference type="ARBA" id="ARBA00017157"/>
    </source>
</evidence>
<dbReference type="SUPFAM" id="SSF57850">
    <property type="entry name" value="RING/U-box"/>
    <property type="match status" value="1"/>
</dbReference>
<dbReference type="GO" id="GO:0061630">
    <property type="term" value="F:ubiquitin protein ligase activity"/>
    <property type="evidence" value="ECO:0007669"/>
    <property type="project" value="UniProtKB-UniRule"/>
</dbReference>
<evidence type="ECO:0000313" key="19">
    <source>
        <dbReference type="Proteomes" id="UP000000689"/>
    </source>
</evidence>
<comment type="subunit">
    <text evidence="16">Component of the ribosome quality control complex (RQC).</text>
</comment>
<dbReference type="Pfam" id="PF13639">
    <property type="entry name" value="zf-RING_2"/>
    <property type="match status" value="1"/>
</dbReference>
<dbReference type="CDD" id="cd16491">
    <property type="entry name" value="RING-CH-C4HC3_LTN1"/>
    <property type="match status" value="1"/>
</dbReference>
<dbReference type="Gene3D" id="3.30.40.10">
    <property type="entry name" value="Zinc/RING finger domain, C3HC4 (zinc finger)"/>
    <property type="match status" value="1"/>
</dbReference>
<evidence type="ECO:0000256" key="11">
    <source>
        <dbReference type="ARBA" id="ARBA00022771"/>
    </source>
</evidence>
<evidence type="ECO:0000256" key="8">
    <source>
        <dbReference type="ARBA" id="ARBA00022679"/>
    </source>
</evidence>
<comment type="function">
    <text evidence="16">E3 ubiquitin-protein ligase. Component of the ribosome quality control complex (RQC), a ribosome-associated complex that mediates ubiquitination and extraction of incompletely synthesized nascent chains for proteasomal degradation.</text>
</comment>
<dbReference type="FunFam" id="3.30.40.10:FF:000038">
    <property type="entry name" value="E3 ubiquitin-protein ligase listerin"/>
    <property type="match status" value="1"/>
</dbReference>
<dbReference type="Pfam" id="PF23009">
    <property type="entry name" value="UBC_like"/>
    <property type="match status" value="1"/>
</dbReference>
<evidence type="ECO:0000313" key="18">
    <source>
        <dbReference type="EMBL" id="CCD27262.1"/>
    </source>
</evidence>
<evidence type="ECO:0000256" key="10">
    <source>
        <dbReference type="ARBA" id="ARBA00022737"/>
    </source>
</evidence>
<dbReference type="GO" id="GO:0043023">
    <property type="term" value="F:ribosomal large subunit binding"/>
    <property type="evidence" value="ECO:0007669"/>
    <property type="project" value="EnsemblFungi"/>
</dbReference>
<keyword evidence="7" id="KW-0963">Cytoplasm</keyword>
<dbReference type="GO" id="GO:0000781">
    <property type="term" value="C:chromosome, telomeric region"/>
    <property type="evidence" value="ECO:0007669"/>
    <property type="project" value="GOC"/>
</dbReference>
<dbReference type="PANTHER" id="PTHR12389">
    <property type="entry name" value="ZINC FINGER PROTEIN 294"/>
    <property type="match status" value="1"/>
</dbReference>
<dbReference type="SMART" id="SM01197">
    <property type="entry name" value="FANCL_C"/>
    <property type="match status" value="1"/>
</dbReference>
<comment type="function">
    <text evidence="14">E3 ubiquitin-protein ligase component of the ribosome quality control complex (RQC), a ribosome-associated complex that mediates ubiquitination and extraction of incompletely synthesized nascent chains for proteasomal degradation. Mediates ubiquitination of proteins derived from mRNAs lacking stop codons (non-stop proteins) and other translation arrest products induced by poly-lysine sequences and tandem rare codons. Ubiquitination leads to CDC48 recruitment for extraction and degradation of the incomplete translation product. May indirectly play a role in chromatin function and transcription.</text>
</comment>
<dbReference type="PANTHER" id="PTHR12389:SF0">
    <property type="entry name" value="E3 UBIQUITIN-PROTEIN LIGASE LISTERIN"/>
    <property type="match status" value="1"/>
</dbReference>
<dbReference type="EC" id="2.3.2.27" evidence="5 16"/>
<dbReference type="KEGG" id="ndi:NDAI_0K00710"/>
<dbReference type="GO" id="GO:0016567">
    <property type="term" value="P:protein ubiquitination"/>
    <property type="evidence" value="ECO:0007669"/>
    <property type="project" value="UniProtKB-UniPathway"/>
</dbReference>
<feature type="domain" description="RING-type" evidence="17">
    <location>
        <begin position="1537"/>
        <end position="1584"/>
    </location>
</feature>
<protein>
    <recommendedName>
        <fullName evidence="6 16">E3 ubiquitin-protein ligase listerin</fullName>
        <ecNumber evidence="5 16">2.3.2.27</ecNumber>
    </recommendedName>
    <alternativeName>
        <fullName evidence="16">RING-type E3 ubiquitin transferase listerin</fullName>
    </alternativeName>
</protein>
<dbReference type="Pfam" id="PF22958">
    <property type="entry name" value="Ltn1_1st"/>
    <property type="match status" value="1"/>
</dbReference>
<gene>
    <name evidence="18" type="primary">NDAI0K00710</name>
    <name evidence="18" type="ordered locus">NDAI_0K00710</name>
</gene>
<dbReference type="InterPro" id="IPR054477">
    <property type="entry name" value="LTN1_E3_ligase_6th"/>
</dbReference>
<evidence type="ECO:0000256" key="5">
    <source>
        <dbReference type="ARBA" id="ARBA00012483"/>
    </source>
</evidence>
<dbReference type="GO" id="GO:0031509">
    <property type="term" value="P:subtelomeric heterochromatin formation"/>
    <property type="evidence" value="ECO:0007669"/>
    <property type="project" value="EnsemblFungi"/>
</dbReference>
<evidence type="ECO:0000256" key="16">
    <source>
        <dbReference type="RuleBase" id="RU367090"/>
    </source>
</evidence>
<evidence type="ECO:0000256" key="12">
    <source>
        <dbReference type="ARBA" id="ARBA00022786"/>
    </source>
</evidence>
<dbReference type="InterPro" id="IPR054478">
    <property type="entry name" value="LTN1_UBC"/>
</dbReference>
<dbReference type="Proteomes" id="UP000000689">
    <property type="component" value="Chromosome 11"/>
</dbReference>
<dbReference type="eggNOG" id="KOG0803">
    <property type="taxonomic scope" value="Eukaryota"/>
</dbReference>
<evidence type="ECO:0000256" key="9">
    <source>
        <dbReference type="ARBA" id="ARBA00022723"/>
    </source>
</evidence>
<dbReference type="InterPro" id="IPR039795">
    <property type="entry name" value="LTN1/Rkr1"/>
</dbReference>
<keyword evidence="12 16" id="KW-0833">Ubl conjugation pathway</keyword>
<dbReference type="OMA" id="NRFHGAC"/>
<dbReference type="GO" id="GO:1990112">
    <property type="term" value="C:RQC complex"/>
    <property type="evidence" value="ECO:0007669"/>
    <property type="project" value="UniProtKB-UniRule"/>
</dbReference>
<dbReference type="STRING" id="1071378.G0WHK1"/>
<dbReference type="RefSeq" id="XP_003672505.1">
    <property type="nucleotide sequence ID" value="XM_003672457.1"/>
</dbReference>
<comment type="catalytic activity">
    <reaction evidence="1 16">
        <text>S-ubiquitinyl-[E2 ubiquitin-conjugating enzyme]-L-cysteine + [acceptor protein]-L-lysine = [E2 ubiquitin-conjugating enzyme]-L-cysteine + N(6)-ubiquitinyl-[acceptor protein]-L-lysine.</text>
        <dbReference type="EC" id="2.3.2.27"/>
    </reaction>
</comment>
<keyword evidence="13 16" id="KW-0862">Zinc</keyword>
<keyword evidence="8 16" id="KW-0808">Transferase</keyword>
<keyword evidence="9 16" id="KW-0479">Metal-binding</keyword>
<dbReference type="EMBL" id="HE580277">
    <property type="protein sequence ID" value="CCD27262.1"/>
    <property type="molecule type" value="Genomic_DNA"/>
</dbReference>
<evidence type="ECO:0000256" key="14">
    <source>
        <dbReference type="ARBA" id="ARBA00055150"/>
    </source>
</evidence>
<evidence type="ECO:0000256" key="13">
    <source>
        <dbReference type="ARBA" id="ARBA00022833"/>
    </source>
</evidence>
<dbReference type="GO" id="GO:1990116">
    <property type="term" value="P:ribosome-associated ubiquitin-dependent protein catabolic process"/>
    <property type="evidence" value="ECO:0007669"/>
    <property type="project" value="UniProtKB-UniRule"/>
</dbReference>
<sequence length="1591" mass="183867">MSFTAGTNTFSKYNSDDLGLGHNGVKISLNYYEGLPDPALLNSLTSNELKLIFKSMSKRDDTTKEKALIDLLKFLSSLEQKNELEDNNDILVLCWSQTYPKMLTMESKSIRIQAHQITSKLIQLLKKKISKFLNDLIPFLLLGTCDTDLTVSKNCQTELVQCFKNEKNINNLWNIFHKETLQLINSIILIETKDTLSDERYTTKEESIFKYKRMLTGALDLLSNILKYNNGMHEFKSMYKTLLSDDSALWNTIDLRSTQNIKTFQSVLSLIELLYEKEYLSSHKSVLKHITRKLFKAITNISNKNILSFNRIIPQIINIFILLSNYKNGKIWSYDKTAKEKLLIFLKVSCSNPIPSFFESLYDLISKISTFDTPLFDVETEWLPIWRNSLKGLNEKSFLGRYGAQLFNEFWIFYLKFFDSSPASSILDKRSLQSDIINTLKNNKSLSSQLPDLKEILSTRADSYMLLQEIQIYLNLDSSLQKNEPKYYLDNLLQLLLASSSSTTDENNHPSSIESLFKLAFDILSRDPSDTVENKPDIINIFHLLINSNIHILKNQISALIYELPVWLEQSNYGTFSKMIIEFSNSNYYTNNENNEEVDQSIADFFIATFSIDIPIEKISQTLISINKTLYAKLISDSSLGIQEFINNYLKQYNYNDQGLLFKSPLLNIENISILSESSVQNSERFEKFCSNLKYLDPIVKEHLFKNTNFIDKFMFSMTKAETIQKDIWMQSLAIIRTNGSNSIISNKLAHAIIEMIKSSPRNIPFTTYISYTIELMQTDPNTSSIFLPSDIDKEFMENVPCLDYRLSTVNTLARNVHILPTEDKLMDFVQIQRFLRYGIFLDSLFEKDSTLLNDFYTVFLTMLSELGSDFNCLSPIPDDSFTSFKHTIFKTNTNVSNFKEIIDELTNTSENGTSSSSIINILNSNKSQAIPFFYKSCVLYKILLNEMDSVSTSTMNSFIPLIEKFVATTIRSKETNDSNYLRSSIILIIFGKANNIVSENLTKLRTLLSSECIGVRETELVQKTYKTIILLINILKESDYNNDATSIPIPLQRISMMLNSIGKWLDSDIAYDPEFNVVRLTLMELLSLLLKYPTIAESSTALIQLSGRLLLDSSSMCQLEDTPYLLELRLYCLQLYNSLSQYGELLEQQEDCKNDIVELLFIVFPTELNNQLSIMFYSSLQKILSTFKLKELVPLYDKTLDFILNKSNMININQTRTLMELLVKIIKVKQQDAIIEYEFKQKENETSSDKDDEDDSVNSNDFKNEFKLPDKLISILSNEFPQEYLEYEDHYKFINYLWKWHITLTFFKDISYNMRQLFIEQLKSEDLIEQMFNFTADQIDLKDKEFWKSSGSEAISQYNLLETQFSPYKEDIFVECKRLLGHLMYELFNNVGSLTSNWWLNIKDRTLQSKIETFVSQFISPILISHELDDVSQKIDRLTSKDDALTIKINKVTNEVKASYLIDEQKLEIIFKLPKNYPLTSVEVIGASRVGISEQKWKQWLMSTQHVITGMNGSVMDSLDLFTKNVNLQFSGFEECAICYSVLHAVDRKLPTKTCPTCKNKFHGACLYKWFKSSGNNTCPLCRSEIALRR</sequence>